<sequence>MQSQFQSQMQSQGLALPLEHLVGPSACLKLGHLTLFHEQPVVSPAKPPRKPNSEVNDPIYLMTLTIPKLFLRPYQVTWDATVFGVFNPDFPLYIKHKDLSEIAHGGQCLSISVLQLWILPDNYLKGIINRARGHRGILVPSMEVDYATHYPWAKEEVIKARSMYYDWPSLERVRDDFVLTIDGYDENVIIEPCLTPRIIELEYRWVDLRVYIERTRRKAMAPLKKDKVEKLKADLAAAN</sequence>
<keyword evidence="2" id="KW-1185">Reference proteome</keyword>
<organism evidence="1 2">
    <name type="scientific">Glycine soja</name>
    <name type="common">Wild soybean</name>
    <dbReference type="NCBI Taxonomy" id="3848"/>
    <lineage>
        <taxon>Eukaryota</taxon>
        <taxon>Viridiplantae</taxon>
        <taxon>Streptophyta</taxon>
        <taxon>Embryophyta</taxon>
        <taxon>Tracheophyta</taxon>
        <taxon>Spermatophyta</taxon>
        <taxon>Magnoliopsida</taxon>
        <taxon>eudicotyledons</taxon>
        <taxon>Gunneridae</taxon>
        <taxon>Pentapetalae</taxon>
        <taxon>rosids</taxon>
        <taxon>fabids</taxon>
        <taxon>Fabales</taxon>
        <taxon>Fabaceae</taxon>
        <taxon>Papilionoideae</taxon>
        <taxon>50 kb inversion clade</taxon>
        <taxon>NPAAA clade</taxon>
        <taxon>indigoferoid/millettioid clade</taxon>
        <taxon>Phaseoleae</taxon>
        <taxon>Glycine</taxon>
        <taxon>Glycine subgen. Soja</taxon>
    </lineage>
</organism>
<dbReference type="EMBL" id="QZWG01000020">
    <property type="protein sequence ID" value="RZB42383.1"/>
    <property type="molecule type" value="Genomic_DNA"/>
</dbReference>
<gene>
    <name evidence="1" type="ORF">D0Y65_053106</name>
</gene>
<comment type="caution">
    <text evidence="1">The sequence shown here is derived from an EMBL/GenBank/DDBJ whole genome shotgun (WGS) entry which is preliminary data.</text>
</comment>
<dbReference type="AlphaFoldDB" id="A0A445F0N6"/>
<reference evidence="1 2" key="1">
    <citation type="submission" date="2018-09" db="EMBL/GenBank/DDBJ databases">
        <title>A high-quality reference genome of wild soybean provides a powerful tool to mine soybean genomes.</title>
        <authorList>
            <person name="Xie M."/>
            <person name="Chung C.Y.L."/>
            <person name="Li M.-W."/>
            <person name="Wong F.-L."/>
            <person name="Chan T.-F."/>
            <person name="Lam H.-M."/>
        </authorList>
    </citation>
    <scope>NUCLEOTIDE SEQUENCE [LARGE SCALE GENOMIC DNA]</scope>
    <source>
        <strain evidence="2">cv. W05</strain>
        <tissue evidence="1">Hypocotyl of etiolated seedlings</tissue>
    </source>
</reference>
<evidence type="ECO:0000313" key="2">
    <source>
        <dbReference type="Proteomes" id="UP000289340"/>
    </source>
</evidence>
<proteinExistence type="predicted"/>
<name>A0A445F0N6_GLYSO</name>
<evidence type="ECO:0000313" key="1">
    <source>
        <dbReference type="EMBL" id="RZB42383.1"/>
    </source>
</evidence>
<protein>
    <submittedName>
        <fullName evidence="1">Uncharacterized protein</fullName>
    </submittedName>
</protein>
<accession>A0A445F0N6</accession>
<dbReference type="Proteomes" id="UP000289340">
    <property type="component" value="Chromosome 20"/>
</dbReference>